<dbReference type="EMBL" id="CP054705">
    <property type="protein sequence ID" value="QQK74613.1"/>
    <property type="molecule type" value="Genomic_DNA"/>
</dbReference>
<organism evidence="1 2">
    <name type="scientific">Salicibibacter cibarius</name>
    <dbReference type="NCBI Taxonomy" id="2743000"/>
    <lineage>
        <taxon>Bacteria</taxon>
        <taxon>Bacillati</taxon>
        <taxon>Bacillota</taxon>
        <taxon>Bacilli</taxon>
        <taxon>Bacillales</taxon>
        <taxon>Bacillaceae</taxon>
        <taxon>Salicibibacter</taxon>
    </lineage>
</organism>
<accession>A0A7T7CA94</accession>
<protein>
    <submittedName>
        <fullName evidence="1">Uncharacterized protein</fullName>
    </submittedName>
</protein>
<proteinExistence type="predicted"/>
<gene>
    <name evidence="1" type="ORF">HUG15_02685</name>
</gene>
<sequence length="125" mass="13782">MGRLRASKAFANTNPKWLKIFNARYPVIGAPLCNGGKMYTIRGNAEGRIRANWGTLGEVYFGWLTLRFLKRSKSDGLVPYNSAIIDGAEHIGDFSECDHLGLVVHPSVAKKATIALREEETETGT</sequence>
<evidence type="ECO:0000313" key="2">
    <source>
        <dbReference type="Proteomes" id="UP000595823"/>
    </source>
</evidence>
<name>A0A7T7CA94_9BACI</name>
<reference evidence="1 2" key="1">
    <citation type="submission" date="2020-06" db="EMBL/GenBank/DDBJ databases">
        <title>Genomic analysis of Salicibibacter sp. NKC5-3.</title>
        <authorList>
            <person name="Oh Y.J."/>
        </authorList>
    </citation>
    <scope>NUCLEOTIDE SEQUENCE [LARGE SCALE GENOMIC DNA]</scope>
    <source>
        <strain evidence="1 2">NKC5-3</strain>
    </source>
</reference>
<dbReference type="Proteomes" id="UP000595823">
    <property type="component" value="Chromosome"/>
</dbReference>
<dbReference type="AlphaFoldDB" id="A0A7T7CA94"/>
<evidence type="ECO:0000313" key="1">
    <source>
        <dbReference type="EMBL" id="QQK74613.1"/>
    </source>
</evidence>
<dbReference type="KEGG" id="scia:HUG15_02685"/>
<dbReference type="RefSeq" id="WP_200126816.1">
    <property type="nucleotide sequence ID" value="NZ_CP054705.1"/>
</dbReference>
<keyword evidence="2" id="KW-1185">Reference proteome</keyword>